<proteinExistence type="predicted"/>
<evidence type="ECO:0000313" key="1">
    <source>
        <dbReference type="EMBL" id="ETW04007.1"/>
    </source>
</evidence>
<protein>
    <submittedName>
        <fullName evidence="1">Uncharacterized protein</fullName>
    </submittedName>
</protein>
<dbReference type="AlphaFoldDB" id="A0A024UDQ1"/>
<name>A0A024UDQ1_9STRA</name>
<dbReference type="RefSeq" id="XP_008866963.1">
    <property type="nucleotide sequence ID" value="XM_008868741.1"/>
</dbReference>
<sequence length="86" mass="9772">MPPLRQPGTAAMATVLEKVMRQLWDLDDARDNSCTVAPPVTPQEAQEFVDAIADMLRQSGADYDQCDWMSDVDEYLESEWYTLESI</sequence>
<gene>
    <name evidence="1" type="ORF">H310_04412</name>
</gene>
<reference evidence="1" key="1">
    <citation type="submission" date="2013-12" db="EMBL/GenBank/DDBJ databases">
        <title>The Genome Sequence of Aphanomyces invadans NJM9701.</title>
        <authorList>
            <consortium name="The Broad Institute Genomics Platform"/>
            <person name="Russ C."/>
            <person name="Tyler B."/>
            <person name="van West P."/>
            <person name="Dieguez-Uribeondo J."/>
            <person name="Young S.K."/>
            <person name="Zeng Q."/>
            <person name="Gargeya S."/>
            <person name="Fitzgerald M."/>
            <person name="Abouelleil A."/>
            <person name="Alvarado L."/>
            <person name="Chapman S.B."/>
            <person name="Gainer-Dewar J."/>
            <person name="Goldberg J."/>
            <person name="Griggs A."/>
            <person name="Gujja S."/>
            <person name="Hansen M."/>
            <person name="Howarth C."/>
            <person name="Imamovic A."/>
            <person name="Ireland A."/>
            <person name="Larimer J."/>
            <person name="McCowan C."/>
            <person name="Murphy C."/>
            <person name="Pearson M."/>
            <person name="Poon T.W."/>
            <person name="Priest M."/>
            <person name="Roberts A."/>
            <person name="Saif S."/>
            <person name="Shea T."/>
            <person name="Sykes S."/>
            <person name="Wortman J."/>
            <person name="Nusbaum C."/>
            <person name="Birren B."/>
        </authorList>
    </citation>
    <scope>NUCLEOTIDE SEQUENCE [LARGE SCALE GENOMIC DNA]</scope>
    <source>
        <strain evidence="1">NJM9701</strain>
    </source>
</reference>
<dbReference type="EMBL" id="KI913958">
    <property type="protein sequence ID" value="ETW04007.1"/>
    <property type="molecule type" value="Genomic_DNA"/>
</dbReference>
<dbReference type="GeneID" id="20081462"/>
<organism evidence="1">
    <name type="scientific">Aphanomyces invadans</name>
    <dbReference type="NCBI Taxonomy" id="157072"/>
    <lineage>
        <taxon>Eukaryota</taxon>
        <taxon>Sar</taxon>
        <taxon>Stramenopiles</taxon>
        <taxon>Oomycota</taxon>
        <taxon>Saprolegniomycetes</taxon>
        <taxon>Saprolegniales</taxon>
        <taxon>Verrucalvaceae</taxon>
        <taxon>Aphanomyces</taxon>
    </lineage>
</organism>
<accession>A0A024UDQ1</accession>
<dbReference type="VEuPathDB" id="FungiDB:H310_04412"/>